<dbReference type="InterPro" id="IPR000182">
    <property type="entry name" value="GNAT_dom"/>
</dbReference>
<feature type="domain" description="N-acetyltransferase" evidence="2">
    <location>
        <begin position="248"/>
        <end position="352"/>
    </location>
</feature>
<dbReference type="InterPro" id="IPR036388">
    <property type="entry name" value="WH-like_DNA-bd_sf"/>
</dbReference>
<evidence type="ECO:0000313" key="4">
    <source>
        <dbReference type="Proteomes" id="UP001174691"/>
    </source>
</evidence>
<dbReference type="AlphaFoldDB" id="A0AA38RY58"/>
<keyword evidence="4" id="KW-1185">Reference proteome</keyword>
<dbReference type="Pfam" id="PF00583">
    <property type="entry name" value="Acetyltransf_1"/>
    <property type="match status" value="1"/>
</dbReference>
<dbReference type="EMBL" id="JANBVN010000023">
    <property type="protein sequence ID" value="KAJ9161415.1"/>
    <property type="molecule type" value="Genomic_DNA"/>
</dbReference>
<gene>
    <name evidence="3" type="ORF">NKR19_g2300</name>
</gene>
<dbReference type="PANTHER" id="PTHR13947">
    <property type="entry name" value="GNAT FAMILY N-ACETYLTRANSFERASE"/>
    <property type="match status" value="1"/>
</dbReference>
<dbReference type="InterPro" id="IPR050769">
    <property type="entry name" value="NAT_camello-type"/>
</dbReference>
<dbReference type="SUPFAM" id="SSF46785">
    <property type="entry name" value="Winged helix' DNA-binding domain"/>
    <property type="match status" value="1"/>
</dbReference>
<reference evidence="3" key="1">
    <citation type="submission" date="2022-07" db="EMBL/GenBank/DDBJ databases">
        <title>Fungi with potential for degradation of polypropylene.</title>
        <authorList>
            <person name="Gostincar C."/>
        </authorList>
    </citation>
    <scope>NUCLEOTIDE SEQUENCE</scope>
    <source>
        <strain evidence="3">EXF-13287</strain>
    </source>
</reference>
<dbReference type="PANTHER" id="PTHR13947:SF37">
    <property type="entry name" value="LD18367P"/>
    <property type="match status" value="1"/>
</dbReference>
<dbReference type="Gene3D" id="3.40.630.30">
    <property type="match status" value="1"/>
</dbReference>
<comment type="caution">
    <text evidence="3">The sequence shown here is derived from an EMBL/GenBank/DDBJ whole genome shotgun (WGS) entry which is preliminary data.</text>
</comment>
<dbReference type="SUPFAM" id="SSF55729">
    <property type="entry name" value="Acyl-CoA N-acyltransferases (Nat)"/>
    <property type="match status" value="1"/>
</dbReference>
<protein>
    <recommendedName>
        <fullName evidence="2">N-acetyltransferase domain-containing protein</fullName>
    </recommendedName>
</protein>
<evidence type="ECO:0000259" key="2">
    <source>
        <dbReference type="PROSITE" id="PS51186"/>
    </source>
</evidence>
<keyword evidence="1" id="KW-0808">Transferase</keyword>
<evidence type="ECO:0000313" key="3">
    <source>
        <dbReference type="EMBL" id="KAJ9161415.1"/>
    </source>
</evidence>
<proteinExistence type="predicted"/>
<organism evidence="3 4">
    <name type="scientific">Coniochaeta hoffmannii</name>
    <dbReference type="NCBI Taxonomy" id="91930"/>
    <lineage>
        <taxon>Eukaryota</taxon>
        <taxon>Fungi</taxon>
        <taxon>Dikarya</taxon>
        <taxon>Ascomycota</taxon>
        <taxon>Pezizomycotina</taxon>
        <taxon>Sordariomycetes</taxon>
        <taxon>Sordariomycetidae</taxon>
        <taxon>Coniochaetales</taxon>
        <taxon>Coniochaetaceae</taxon>
        <taxon>Coniochaeta</taxon>
    </lineage>
</organism>
<dbReference type="InterPro" id="IPR036390">
    <property type="entry name" value="WH_DNA-bd_sf"/>
</dbReference>
<dbReference type="InterPro" id="IPR016181">
    <property type="entry name" value="Acyl_CoA_acyltransferase"/>
</dbReference>
<evidence type="ECO:0000256" key="1">
    <source>
        <dbReference type="ARBA" id="ARBA00022679"/>
    </source>
</evidence>
<dbReference type="Proteomes" id="UP001174691">
    <property type="component" value="Unassembled WGS sequence"/>
</dbReference>
<name>A0AA38RY58_9PEZI</name>
<dbReference type="GO" id="GO:0008080">
    <property type="term" value="F:N-acetyltransferase activity"/>
    <property type="evidence" value="ECO:0007669"/>
    <property type="project" value="InterPro"/>
</dbReference>
<dbReference type="Gene3D" id="1.10.10.10">
    <property type="entry name" value="Winged helix-like DNA-binding domain superfamily/Winged helix DNA-binding domain"/>
    <property type="match status" value="1"/>
</dbReference>
<dbReference type="CDD" id="cd04301">
    <property type="entry name" value="NAT_SF"/>
    <property type="match status" value="1"/>
</dbReference>
<sequence length="383" mass="41601">MPSATNTAADIVPHLRDASRKLVREWGFLQRTLADSGLSPAAVHCLVEIGDFGVRTFAPLRQVLKVGDRELEHTIAELQSSGDIENHWQVTESGDMEQVFSPTDQGRQTLAAINAYSRDQVTRALAAAPPNAGDKITEAFRLYTAALQAGRQALPEDCAQSSRGEHPRGAVGASTFTVTPGYRHGILARCLEMHIVYYGRIAKCGAGFEADLARDFGDLCKRIQNPLNGVWAALERVPGATTPPGQAQGRIVGTIWIDGERIGKGVGRLRGFILDDGARGHGLGRKLMDEAMRFVDKAGFKEVRLRTARQLTVARRMYEKAGFVEVGDYQGDPAIYGPELKTMEYVWRRPACVDGPGPVVKTDTPVSVEMSRKDADATVASGT</sequence>
<dbReference type="PROSITE" id="PS51186">
    <property type="entry name" value="GNAT"/>
    <property type="match status" value="1"/>
</dbReference>
<accession>A0AA38RY58</accession>